<evidence type="ECO:0000313" key="1">
    <source>
        <dbReference type="EMBL" id="QES48721.1"/>
    </source>
</evidence>
<sequence>MDNHISGGTHFGPVIQAGTVIMQDASAMSASFRVPAMLPHVPDGFVDREALRAELDRLAAGLAGRSSPLVVLLDGAPGAGKSDLCVYWGRTTAQERFPGGVFYADLTAAAASGVSGVSGVSGAADPAAVLESFIGELRAPRTAPAASSAPDAATALAALSARFRSLTADRPCLVVLDGVVHAGQVPSLLPGHPAGMVVLTSRSPLDRLRRGGRVRPVRLTVGGLDEPACAELFRAVAELDDVPDPAEFRTVVRASAGLPGLLRLAAAQAADPLLDGFTGLVGRLAAHGSMLEALDVPEDEYYAQAARALLGDSYAVLGERGRRTFRLLGVHPAAEFADELVDRLAGAPGVRAELHEAGLLERAGDGRFRMNPVLHAYAAELGRAETAEALPLITDWYLRRTTAAEALVSGRWRYGPHFAEPGPPEPPEPVFADVEEALDALQAERHTLVGLAELCRVHDPAALCLLAESLHGFFFRRGHQSLWVQVNRLAVDAAAHTPGLGGLPLARMHFELGFALLDRGSVQDLAEARAQYDAARETARRIGHARTESSALEGLGQIAERNGDPAAALDFYAAALTALGDTEHPRGRALLAYHQGRAASAAGEHERAAAQLAEALRSFEALPRRDPHNEAKIRVRYAMARLAAGRPEEAAGPLEAALAHYRASGRPGVDEADALLVRGRLRAAQGEPEAARADWQAALDRYELLRSTRAAEARRLLGPA</sequence>
<name>A0A5P2D623_STRVZ</name>
<dbReference type="RefSeq" id="WP_150208262.1">
    <property type="nucleotide sequence ID" value="NZ_CP029190.1"/>
</dbReference>
<accession>A0A5P2D623</accession>
<dbReference type="PANTHER" id="PTHR47691">
    <property type="entry name" value="REGULATOR-RELATED"/>
    <property type="match status" value="1"/>
</dbReference>
<dbReference type="OrthoDB" id="5521887at2"/>
<dbReference type="SUPFAM" id="SSF48452">
    <property type="entry name" value="TPR-like"/>
    <property type="match status" value="1"/>
</dbReference>
<dbReference type="Gene3D" id="3.40.50.300">
    <property type="entry name" value="P-loop containing nucleotide triphosphate hydrolases"/>
    <property type="match status" value="1"/>
</dbReference>
<protein>
    <recommendedName>
        <fullName evidence="3">Tetratricopeptide repeat protein</fullName>
    </recommendedName>
</protein>
<organism evidence="1 2">
    <name type="scientific">Streptomyces venezuelae</name>
    <dbReference type="NCBI Taxonomy" id="54571"/>
    <lineage>
        <taxon>Bacteria</taxon>
        <taxon>Bacillati</taxon>
        <taxon>Actinomycetota</taxon>
        <taxon>Actinomycetes</taxon>
        <taxon>Kitasatosporales</taxon>
        <taxon>Streptomycetaceae</taxon>
        <taxon>Streptomyces</taxon>
    </lineage>
</organism>
<evidence type="ECO:0000313" key="2">
    <source>
        <dbReference type="Proteomes" id="UP000325211"/>
    </source>
</evidence>
<proteinExistence type="predicted"/>
<reference evidence="1 2" key="1">
    <citation type="submission" date="2018-05" db="EMBL/GenBank/DDBJ databases">
        <title>Streptomyces venezuelae.</title>
        <authorList>
            <person name="Kim W."/>
            <person name="Lee N."/>
            <person name="Cho B.-K."/>
        </authorList>
    </citation>
    <scope>NUCLEOTIDE SEQUENCE [LARGE SCALE GENOMIC DNA]</scope>
    <source>
        <strain evidence="1 2">ATCC 21782</strain>
    </source>
</reference>
<evidence type="ECO:0008006" key="3">
    <source>
        <dbReference type="Google" id="ProtNLM"/>
    </source>
</evidence>
<dbReference type="InterPro" id="IPR027417">
    <property type="entry name" value="P-loop_NTPase"/>
</dbReference>
<dbReference type="Gene3D" id="1.25.40.10">
    <property type="entry name" value="Tetratricopeptide repeat domain"/>
    <property type="match status" value="1"/>
</dbReference>
<dbReference type="SMART" id="SM00028">
    <property type="entry name" value="TPR"/>
    <property type="match status" value="3"/>
</dbReference>
<dbReference type="EMBL" id="CP029190">
    <property type="protein sequence ID" value="QES48721.1"/>
    <property type="molecule type" value="Genomic_DNA"/>
</dbReference>
<dbReference type="InterPro" id="IPR019734">
    <property type="entry name" value="TPR_rpt"/>
</dbReference>
<gene>
    <name evidence="1" type="ORF">DEJ50_13685</name>
</gene>
<dbReference type="InterPro" id="IPR011990">
    <property type="entry name" value="TPR-like_helical_dom_sf"/>
</dbReference>
<dbReference type="SUPFAM" id="SSF52540">
    <property type="entry name" value="P-loop containing nucleoside triphosphate hydrolases"/>
    <property type="match status" value="1"/>
</dbReference>
<dbReference type="AlphaFoldDB" id="A0A5P2D623"/>
<dbReference type="PANTHER" id="PTHR47691:SF3">
    <property type="entry name" value="HTH-TYPE TRANSCRIPTIONAL REGULATOR RV0890C-RELATED"/>
    <property type="match status" value="1"/>
</dbReference>
<dbReference type="Proteomes" id="UP000325211">
    <property type="component" value="Chromosome"/>
</dbReference>